<dbReference type="Proteomes" id="UP001359485">
    <property type="component" value="Unassembled WGS sequence"/>
</dbReference>
<reference evidence="2 3" key="1">
    <citation type="submission" date="2023-09" db="EMBL/GenBank/DDBJ databases">
        <title>Genomes of two closely related lineages of the louse Polyplax serrata with different host specificities.</title>
        <authorList>
            <person name="Martinu J."/>
            <person name="Tarabai H."/>
            <person name="Stefka J."/>
            <person name="Hypsa V."/>
        </authorList>
    </citation>
    <scope>NUCLEOTIDE SEQUENCE [LARGE SCALE GENOMIC DNA]</scope>
    <source>
        <strain evidence="2">98ZLc_SE</strain>
    </source>
</reference>
<dbReference type="EMBL" id="JAWJWF010000005">
    <property type="protein sequence ID" value="KAK6632115.1"/>
    <property type="molecule type" value="Genomic_DNA"/>
</dbReference>
<proteinExistence type="predicted"/>
<accession>A0ABR1AZX3</accession>
<gene>
    <name evidence="2" type="ORF">RUM44_007145</name>
</gene>
<feature type="region of interest" description="Disordered" evidence="1">
    <location>
        <begin position="1"/>
        <end position="25"/>
    </location>
</feature>
<evidence type="ECO:0000313" key="3">
    <source>
        <dbReference type="Proteomes" id="UP001359485"/>
    </source>
</evidence>
<keyword evidence="3" id="KW-1185">Reference proteome</keyword>
<protein>
    <submittedName>
        <fullName evidence="2">Uncharacterized protein</fullName>
    </submittedName>
</protein>
<evidence type="ECO:0000256" key="1">
    <source>
        <dbReference type="SAM" id="MobiDB-lite"/>
    </source>
</evidence>
<sequence length="62" mass="7104">MAELQETGKVDVQSNYTVGNNSDPKNMQELTQYVSANYLFKEEEWKMLLDPSTPRSKGSIMM</sequence>
<name>A0ABR1AZX3_POLSC</name>
<organism evidence="2 3">
    <name type="scientific">Polyplax serrata</name>
    <name type="common">Common mouse louse</name>
    <dbReference type="NCBI Taxonomy" id="468196"/>
    <lineage>
        <taxon>Eukaryota</taxon>
        <taxon>Metazoa</taxon>
        <taxon>Ecdysozoa</taxon>
        <taxon>Arthropoda</taxon>
        <taxon>Hexapoda</taxon>
        <taxon>Insecta</taxon>
        <taxon>Pterygota</taxon>
        <taxon>Neoptera</taxon>
        <taxon>Paraneoptera</taxon>
        <taxon>Psocodea</taxon>
        <taxon>Troctomorpha</taxon>
        <taxon>Phthiraptera</taxon>
        <taxon>Anoplura</taxon>
        <taxon>Polyplacidae</taxon>
        <taxon>Polyplax</taxon>
    </lineage>
</organism>
<feature type="compositionally biased region" description="Polar residues" evidence="1">
    <location>
        <begin position="12"/>
        <end position="25"/>
    </location>
</feature>
<comment type="caution">
    <text evidence="2">The sequence shown here is derived from an EMBL/GenBank/DDBJ whole genome shotgun (WGS) entry which is preliminary data.</text>
</comment>
<evidence type="ECO:0000313" key="2">
    <source>
        <dbReference type="EMBL" id="KAK6632115.1"/>
    </source>
</evidence>